<dbReference type="InterPro" id="IPR036249">
    <property type="entry name" value="Thioredoxin-like_sf"/>
</dbReference>
<proteinExistence type="predicted"/>
<dbReference type="SUPFAM" id="SSF52833">
    <property type="entry name" value="Thioredoxin-like"/>
    <property type="match status" value="1"/>
</dbReference>
<evidence type="ECO:0000313" key="2">
    <source>
        <dbReference type="EMBL" id="KAJ3260246.1"/>
    </source>
</evidence>
<protein>
    <submittedName>
        <fullName evidence="2">Uncharacterized protein</fullName>
    </submittedName>
</protein>
<gene>
    <name evidence="2" type="ORF">HK103_000881</name>
</gene>
<reference evidence="2" key="1">
    <citation type="submission" date="2020-05" db="EMBL/GenBank/DDBJ databases">
        <title>Phylogenomic resolution of chytrid fungi.</title>
        <authorList>
            <person name="Stajich J.E."/>
            <person name="Amses K."/>
            <person name="Simmons R."/>
            <person name="Seto K."/>
            <person name="Myers J."/>
            <person name="Bonds A."/>
            <person name="Quandt C.A."/>
            <person name="Barry K."/>
            <person name="Liu P."/>
            <person name="Grigoriev I."/>
            <person name="Longcore J.E."/>
            <person name="James T.Y."/>
        </authorList>
    </citation>
    <scope>NUCLEOTIDE SEQUENCE</scope>
    <source>
        <strain evidence="2">PLAUS21</strain>
    </source>
</reference>
<name>A0AAD5Y5N9_9FUNG</name>
<accession>A0AAD5Y5N9</accession>
<dbReference type="Gene3D" id="3.40.30.10">
    <property type="entry name" value="Glutaredoxin"/>
    <property type="match status" value="1"/>
</dbReference>
<comment type="caution">
    <text evidence="2">The sequence shown here is derived from an EMBL/GenBank/DDBJ whole genome shotgun (WGS) entry which is preliminary data.</text>
</comment>
<feature type="compositionally biased region" description="Polar residues" evidence="1">
    <location>
        <begin position="253"/>
        <end position="263"/>
    </location>
</feature>
<organism evidence="2 3">
    <name type="scientific">Boothiomyces macroporosus</name>
    <dbReference type="NCBI Taxonomy" id="261099"/>
    <lineage>
        <taxon>Eukaryota</taxon>
        <taxon>Fungi</taxon>
        <taxon>Fungi incertae sedis</taxon>
        <taxon>Chytridiomycota</taxon>
        <taxon>Chytridiomycota incertae sedis</taxon>
        <taxon>Chytridiomycetes</taxon>
        <taxon>Rhizophydiales</taxon>
        <taxon>Terramycetaceae</taxon>
        <taxon>Boothiomyces</taxon>
    </lineage>
</organism>
<dbReference type="CDD" id="cd02947">
    <property type="entry name" value="TRX_family"/>
    <property type="match status" value="1"/>
</dbReference>
<feature type="compositionally biased region" description="Basic and acidic residues" evidence="1">
    <location>
        <begin position="231"/>
        <end position="251"/>
    </location>
</feature>
<keyword evidence="3" id="KW-1185">Reference proteome</keyword>
<evidence type="ECO:0000313" key="3">
    <source>
        <dbReference type="Proteomes" id="UP001210925"/>
    </source>
</evidence>
<dbReference type="EMBL" id="JADGKB010000012">
    <property type="protein sequence ID" value="KAJ3260246.1"/>
    <property type="molecule type" value="Genomic_DNA"/>
</dbReference>
<feature type="region of interest" description="Disordered" evidence="1">
    <location>
        <begin position="218"/>
        <end position="267"/>
    </location>
</feature>
<sequence length="325" mass="37933">MAWVIPQDQSQLLQHIGASLAVALFYDGKDFTFDLDEFLDQQIRDIVTIRVDLNKVKDAVNKYRLVNLPTWRFFSKGVDLKLDVPEEDLDRVKEIIIQQLNKQTAMTDIKSFKEYTALISEKDTVHCVYYYSKSHLNYDYMSKVDSFSLKHDHAKFYSVDIDKFKDICKMNDLEGVHTIHFFINGEKLPIRSTPPFKDFEKTISEYLYTYDRKKKDIQGQSLRRRGASLSTKREMPESERLQIQTGDDRPRTGSASPIEMTSNRVERRSTLTRRVVVESDENIADKKVVDDRNIVDQKDSLRIEKSDALPRKILVSGEQSKFRLI</sequence>
<dbReference type="AlphaFoldDB" id="A0AAD5Y5N9"/>
<evidence type="ECO:0000256" key="1">
    <source>
        <dbReference type="SAM" id="MobiDB-lite"/>
    </source>
</evidence>
<dbReference type="Proteomes" id="UP001210925">
    <property type="component" value="Unassembled WGS sequence"/>
</dbReference>